<protein>
    <submittedName>
        <fullName evidence="2">Uncharacterized protein</fullName>
    </submittedName>
</protein>
<evidence type="ECO:0000313" key="2">
    <source>
        <dbReference type="EMBL" id="ADQ45571.1"/>
    </source>
</evidence>
<accession>E4SET4</accession>
<dbReference type="OrthoDB" id="9991636at2"/>
<evidence type="ECO:0000256" key="1">
    <source>
        <dbReference type="SAM" id="Phobius"/>
    </source>
</evidence>
<proteinExistence type="predicted"/>
<dbReference type="EMBL" id="CP002330">
    <property type="protein sequence ID" value="ADQ45571.1"/>
    <property type="molecule type" value="Genomic_DNA"/>
</dbReference>
<dbReference type="RefSeq" id="WP_013429720.1">
    <property type="nucleotide sequence ID" value="NC_014720.1"/>
</dbReference>
<keyword evidence="1" id="KW-1133">Transmembrane helix</keyword>
<dbReference type="PATRIC" id="fig|632348.3.peg.722"/>
<dbReference type="AlphaFoldDB" id="E4SET4"/>
<keyword evidence="1" id="KW-0812">Transmembrane</keyword>
<organism evidence="2 3">
    <name type="scientific">Caldicellulosiruptor kronotskyensis (strain DSM 18902 / VKM B-2412 / 2002)</name>
    <dbReference type="NCBI Taxonomy" id="632348"/>
    <lineage>
        <taxon>Bacteria</taxon>
        <taxon>Bacillati</taxon>
        <taxon>Bacillota</taxon>
        <taxon>Bacillota incertae sedis</taxon>
        <taxon>Caldicellulosiruptorales</taxon>
        <taxon>Caldicellulosiruptoraceae</taxon>
        <taxon>Caldicellulosiruptor</taxon>
    </lineage>
</organism>
<dbReference type="Proteomes" id="UP000006835">
    <property type="component" value="Chromosome"/>
</dbReference>
<reference evidence="2 3" key="2">
    <citation type="journal article" date="2011" name="J. Bacteriol.">
        <title>Complete genome sequences for the anaerobic, extremely thermophilic plant biomass-degrading bacteria Caldicellulosiruptor hydrothermalis, Caldicellulosiruptor kristjanssonii, Caldicellulosiruptor kronotskyensis, Caldicellulosiruptor owensenis, and Caldicellulosiruptor lactoaceticus.</title>
        <authorList>
            <person name="Blumer-Schuette S.E."/>
            <person name="Ozdemir I."/>
            <person name="Mistry D."/>
            <person name="Lucas S."/>
            <person name="Lapidus A."/>
            <person name="Cheng J.F."/>
            <person name="Goodwin L.A."/>
            <person name="Pitluck S."/>
            <person name="Land M.L."/>
            <person name="Hauser L.J."/>
            <person name="Woyke T."/>
            <person name="Mikhailova N."/>
            <person name="Pati A."/>
            <person name="Kyrpides N.C."/>
            <person name="Ivanova N."/>
            <person name="Detter J.C."/>
            <person name="Walston-Davenport K."/>
            <person name="Han S."/>
            <person name="Adams M.W."/>
            <person name="Kelly R.M."/>
        </authorList>
    </citation>
    <scope>NUCLEOTIDE SEQUENCE [LARGE SCALE GENOMIC DNA]</scope>
    <source>
        <strain evidence="3">DSM 18902 / VKM B-2412 / 2002</strain>
    </source>
</reference>
<sequence>MLKVKQFLTRAVYVFKDRNGANEIIGSALLMVYTVLAVIPSVMGCAKTIDAAIQSLDNQLSYYLTEGVTQNTTPGGGGGSTSQNTYVVNLTLNQSPIIIPKLQNGGGYISFSIPPDVPPNAIKVEVEFTFDYVFYDPVNQNIVYEQGTKTVKYGFDFLDNSSYYEDSFDFSPNYFDVTGNFDPYMVFYDTGTNRYTVTGALSINNSLCEDSLKIIPKSGCITFYYH</sequence>
<name>E4SET4_CALK2</name>
<keyword evidence="3" id="KW-1185">Reference proteome</keyword>
<evidence type="ECO:0000313" key="3">
    <source>
        <dbReference type="Proteomes" id="UP000006835"/>
    </source>
</evidence>
<feature type="transmembrane region" description="Helical" evidence="1">
    <location>
        <begin position="21"/>
        <end position="43"/>
    </location>
</feature>
<keyword evidence="1" id="KW-0472">Membrane</keyword>
<dbReference type="HOGENOM" id="CLU_1222909_0_0_9"/>
<gene>
    <name evidence="2" type="ordered locus">Calkro_0678</name>
</gene>
<reference key="1">
    <citation type="submission" date="2010-11" db="EMBL/GenBank/DDBJ databases">
        <title>Complete sequence of Caldicellulosiruptor kronotskyensis 2002.</title>
        <authorList>
            <consortium name="US DOE Joint Genome Institute"/>
            <person name="Lucas S."/>
            <person name="Copeland A."/>
            <person name="Lapidus A."/>
            <person name="Cheng J.-F."/>
            <person name="Bruce D."/>
            <person name="Goodwin L."/>
            <person name="Pitluck S."/>
            <person name="Davenport K."/>
            <person name="Detter J.C."/>
            <person name="Han C."/>
            <person name="Tapia R."/>
            <person name="Land M."/>
            <person name="Hauser L."/>
            <person name="Jeffries C."/>
            <person name="Kyrpides N."/>
            <person name="Ivanova N."/>
            <person name="Mikhailova N."/>
            <person name="Blumer-Schuette S.E."/>
            <person name="Kelly R.M."/>
            <person name="Woyke T."/>
        </authorList>
    </citation>
    <scope>NUCLEOTIDE SEQUENCE</scope>
    <source>
        <strain>2002</strain>
    </source>
</reference>
<dbReference type="KEGG" id="ckn:Calkro_0678"/>